<dbReference type="Proteomes" id="UP000184050">
    <property type="component" value="Unassembled WGS sequence"/>
</dbReference>
<accession>A0A1M6DK61</accession>
<evidence type="ECO:0000313" key="1">
    <source>
        <dbReference type="EMBL" id="SHI73704.1"/>
    </source>
</evidence>
<dbReference type="STRING" id="1168035.SAMN05444280_10592"/>
<reference evidence="1 2" key="1">
    <citation type="submission" date="2016-11" db="EMBL/GenBank/DDBJ databases">
        <authorList>
            <person name="Jaros S."/>
            <person name="Januszkiewicz K."/>
            <person name="Wedrychowicz H."/>
        </authorList>
    </citation>
    <scope>NUCLEOTIDE SEQUENCE [LARGE SCALE GENOMIC DNA]</scope>
    <source>
        <strain evidence="1 2">DSM 27063</strain>
    </source>
</reference>
<sequence length="47" mass="5362">MSLCLIVGYSLLDKCCIFVINSSSNEKANKKKEERAEYYPNYTAPLN</sequence>
<keyword evidence="2" id="KW-1185">Reference proteome</keyword>
<gene>
    <name evidence="1" type="ORF">SAMN05444280_10592</name>
</gene>
<organism evidence="1 2">
    <name type="scientific">Tangfeifania diversioriginum</name>
    <dbReference type="NCBI Taxonomy" id="1168035"/>
    <lineage>
        <taxon>Bacteria</taxon>
        <taxon>Pseudomonadati</taxon>
        <taxon>Bacteroidota</taxon>
        <taxon>Bacteroidia</taxon>
        <taxon>Marinilabiliales</taxon>
        <taxon>Prolixibacteraceae</taxon>
        <taxon>Tangfeifania</taxon>
    </lineage>
</organism>
<name>A0A1M6DK61_9BACT</name>
<proteinExistence type="predicted"/>
<dbReference type="EMBL" id="FQZE01000005">
    <property type="protein sequence ID" value="SHI73704.1"/>
    <property type="molecule type" value="Genomic_DNA"/>
</dbReference>
<protein>
    <submittedName>
        <fullName evidence="1">Uncharacterized protein</fullName>
    </submittedName>
</protein>
<dbReference type="AlphaFoldDB" id="A0A1M6DK61"/>
<evidence type="ECO:0000313" key="2">
    <source>
        <dbReference type="Proteomes" id="UP000184050"/>
    </source>
</evidence>